<accession>A0A8X6URQ3</accession>
<dbReference type="Proteomes" id="UP000887013">
    <property type="component" value="Unassembled WGS sequence"/>
</dbReference>
<evidence type="ECO:0000313" key="1">
    <source>
        <dbReference type="EMBL" id="GFU41438.1"/>
    </source>
</evidence>
<sequence length="65" mass="7745">MCGCRECEAPTEKHERYLMKLSEMSEYDITSDEEDSDCDYSLKDAQRWVQLETKFIEEKKMKGII</sequence>
<comment type="caution">
    <text evidence="1">The sequence shown here is derived from an EMBL/GenBank/DDBJ whole genome shotgun (WGS) entry which is preliminary data.</text>
</comment>
<dbReference type="EMBL" id="BMAW01035849">
    <property type="protein sequence ID" value="GFU41438.1"/>
    <property type="molecule type" value="Genomic_DNA"/>
</dbReference>
<keyword evidence="2" id="KW-1185">Reference proteome</keyword>
<reference evidence="1" key="1">
    <citation type="submission" date="2020-08" db="EMBL/GenBank/DDBJ databases">
        <title>Multicomponent nature underlies the extraordinary mechanical properties of spider dragline silk.</title>
        <authorList>
            <person name="Kono N."/>
            <person name="Nakamura H."/>
            <person name="Mori M."/>
            <person name="Yoshida Y."/>
            <person name="Ohtoshi R."/>
            <person name="Malay A.D."/>
            <person name="Moran D.A.P."/>
            <person name="Tomita M."/>
            <person name="Numata K."/>
            <person name="Arakawa K."/>
        </authorList>
    </citation>
    <scope>NUCLEOTIDE SEQUENCE</scope>
</reference>
<gene>
    <name evidence="1" type="ORF">NPIL_94261</name>
</gene>
<protein>
    <submittedName>
        <fullName evidence="1">Uncharacterized protein</fullName>
    </submittedName>
</protein>
<name>A0A8X6URQ3_NEPPI</name>
<evidence type="ECO:0000313" key="2">
    <source>
        <dbReference type="Proteomes" id="UP000887013"/>
    </source>
</evidence>
<proteinExistence type="predicted"/>
<dbReference type="AlphaFoldDB" id="A0A8X6URQ3"/>
<organism evidence="1 2">
    <name type="scientific">Nephila pilipes</name>
    <name type="common">Giant wood spider</name>
    <name type="synonym">Nephila maculata</name>
    <dbReference type="NCBI Taxonomy" id="299642"/>
    <lineage>
        <taxon>Eukaryota</taxon>
        <taxon>Metazoa</taxon>
        <taxon>Ecdysozoa</taxon>
        <taxon>Arthropoda</taxon>
        <taxon>Chelicerata</taxon>
        <taxon>Arachnida</taxon>
        <taxon>Araneae</taxon>
        <taxon>Araneomorphae</taxon>
        <taxon>Entelegynae</taxon>
        <taxon>Araneoidea</taxon>
        <taxon>Nephilidae</taxon>
        <taxon>Nephila</taxon>
    </lineage>
</organism>